<feature type="compositionally biased region" description="Polar residues" evidence="1">
    <location>
        <begin position="114"/>
        <end position="131"/>
    </location>
</feature>
<organism evidence="2">
    <name type="scientific">Pseudomonas syringae CC1417</name>
    <dbReference type="NCBI Taxonomy" id="1357272"/>
    <lineage>
        <taxon>Bacteria</taxon>
        <taxon>Pseudomonadati</taxon>
        <taxon>Pseudomonadota</taxon>
        <taxon>Gammaproteobacteria</taxon>
        <taxon>Pseudomonadales</taxon>
        <taxon>Pseudomonadaceae</taxon>
        <taxon>Pseudomonas</taxon>
        <taxon>Pseudomonas syringae</taxon>
    </lineage>
</organism>
<sequence length="306" mass="34104">MQLTELAGSAVAVYPAFRRVLGLSASAAQFLSQAVYWTEKTDDGWFYKTESEWEEEIGLSSKEVRTARRHLSQIDLLDEVRKGVPAKMHFRVDTDLLLSYLSGEMSIPVVTKGQNKSCPNGTTGSTQTAQQVLPKGADKCDRNGTTITETTQEITQKTTTVVRLAPAKPKRPAKSKDEAEQAKQEACRAIWSAYSVAYQQRHEVAPVRNAKVNKQVIDLWKRLGQEATPVAAYFVGINDGYLIRNCHDFGSLLAKAEAYRTQWATNRQMNATTAQQIERKQANLSAGQEAASRILSRDERSTNEFL</sequence>
<gene>
    <name evidence="2" type="ORF">N011_20340</name>
</gene>
<proteinExistence type="predicted"/>
<reference evidence="2" key="1">
    <citation type="journal article" date="2014" name="Genome Announc.">
        <title>Draft Genome Sequences of a Phylogenetically Diverse Suite of Pseudomonas syringae Strains from Multiple Source Populations.</title>
        <authorList>
            <person name="Baltrus D.A."/>
            <person name="Yourstone S."/>
            <person name="Lind A."/>
            <person name="Guilbaud C."/>
            <person name="Sands D.C."/>
            <person name="Jones C.D."/>
            <person name="Morris C.E."/>
            <person name="Dangl J.L."/>
        </authorList>
    </citation>
    <scope>NUCLEOTIDE SEQUENCE</scope>
    <source>
        <strain evidence="2">CC1417</strain>
    </source>
</reference>
<reference evidence="2" key="2">
    <citation type="submission" date="2024-07" db="EMBL/GenBank/DDBJ databases">
        <title>A complete genome sequence for Pseudomonas syringae CC1417.</title>
        <authorList>
            <person name="Baltrus D.A."/>
        </authorList>
    </citation>
    <scope>NUCLEOTIDE SEQUENCE</scope>
    <source>
        <strain evidence="2">CC1417</strain>
    </source>
</reference>
<protein>
    <recommendedName>
        <fullName evidence="3">Replication protein</fullName>
    </recommendedName>
</protein>
<evidence type="ECO:0008006" key="3">
    <source>
        <dbReference type="Google" id="ProtNLM"/>
    </source>
</evidence>
<evidence type="ECO:0000313" key="2">
    <source>
        <dbReference type="EMBL" id="XCN66813.1"/>
    </source>
</evidence>
<evidence type="ECO:0000256" key="1">
    <source>
        <dbReference type="SAM" id="MobiDB-lite"/>
    </source>
</evidence>
<dbReference type="RefSeq" id="WP_235201034.1">
    <property type="nucleotide sequence ID" value="NZ_CP159362.1"/>
</dbReference>
<name>A0AAU8LDN5_PSESX</name>
<dbReference type="EMBL" id="CP159362">
    <property type="protein sequence ID" value="XCN66813.1"/>
    <property type="molecule type" value="Genomic_DNA"/>
</dbReference>
<accession>A0AAU8LDN5</accession>
<dbReference type="AlphaFoldDB" id="A0AAU8LDN5"/>
<feature type="region of interest" description="Disordered" evidence="1">
    <location>
        <begin position="114"/>
        <end position="143"/>
    </location>
</feature>